<dbReference type="Gene3D" id="2.40.50.100">
    <property type="match status" value="1"/>
</dbReference>
<evidence type="ECO:0000256" key="1">
    <source>
        <dbReference type="ARBA" id="ARBA00009477"/>
    </source>
</evidence>
<feature type="coiled-coil region" evidence="2">
    <location>
        <begin position="101"/>
        <end position="166"/>
    </location>
</feature>
<feature type="domain" description="Multidrug resistance protein MdtA-like alpha-helical hairpin" evidence="4">
    <location>
        <begin position="101"/>
        <end position="170"/>
    </location>
</feature>
<dbReference type="Gene3D" id="1.10.287.470">
    <property type="entry name" value="Helix hairpin bin"/>
    <property type="match status" value="1"/>
</dbReference>
<dbReference type="Gene3D" id="2.40.420.20">
    <property type="match status" value="1"/>
</dbReference>
<dbReference type="Pfam" id="PF25917">
    <property type="entry name" value="BSH_RND"/>
    <property type="match status" value="1"/>
</dbReference>
<gene>
    <name evidence="6" type="primary">mdtA_4</name>
    <name evidence="6" type="ORF">PSI9734_01795</name>
</gene>
<dbReference type="GO" id="GO:0015562">
    <property type="term" value="F:efflux transmembrane transporter activity"/>
    <property type="evidence" value="ECO:0007669"/>
    <property type="project" value="TreeGrafter"/>
</dbReference>
<comment type="similarity">
    <text evidence="1">Belongs to the membrane fusion protein (MFP) (TC 8.A.1) family.</text>
</comment>
<dbReference type="Proteomes" id="UP000481517">
    <property type="component" value="Unassembled WGS sequence"/>
</dbReference>
<sequence length="331" mass="35136">MYVVTIPRSLGGLFVLSIVLVAGLFATPAMAQGSAANHIVAEQQKLPDYLQLQGVVEARNAATVSAQVSGRVQQVLVDVGDNVSAGSTIVTLTSVEQYQALAQAESELAAANANLLATQQEHDRVTKMVAQNLLSTAERDRVQANLETAKAQKTSAQAAVARAQEQLSYTEVKAPYAGLVSERLVEPGELVQPGTPLMSGFDPEQLRIHVDLPATYASAAANFAWARVAGVTPLEFLVFPTAHQRSGTQRLRLTLPSQTGFLPGQWQSVKVKVGEHQGVVIPAAALYRQGELTMVKLASGNWRAVRVGARYGSDIEIIAGLAAGEAVQYGN</sequence>
<dbReference type="AlphaFoldDB" id="A0A6S6WKT7"/>
<reference evidence="6 7" key="1">
    <citation type="submission" date="2020-02" db="EMBL/GenBank/DDBJ databases">
        <authorList>
            <person name="Rodrigo-Torres L."/>
            <person name="Arahal R. D."/>
            <person name="Lucena T."/>
        </authorList>
    </citation>
    <scope>NUCLEOTIDE SEQUENCE [LARGE SCALE GENOMIC DNA]</scope>
    <source>
        <strain evidence="6 7">CECT 9734</strain>
    </source>
</reference>
<dbReference type="SUPFAM" id="SSF111369">
    <property type="entry name" value="HlyD-like secretion proteins"/>
    <property type="match status" value="1"/>
</dbReference>
<evidence type="ECO:0000259" key="4">
    <source>
        <dbReference type="Pfam" id="PF25876"/>
    </source>
</evidence>
<keyword evidence="7" id="KW-1185">Reference proteome</keyword>
<keyword evidence="2" id="KW-0175">Coiled coil</keyword>
<dbReference type="EMBL" id="CADCXY010000004">
    <property type="protein sequence ID" value="CAB0151407.1"/>
    <property type="molecule type" value="Genomic_DNA"/>
</dbReference>
<feature type="signal peptide" evidence="3">
    <location>
        <begin position="1"/>
        <end position="31"/>
    </location>
</feature>
<evidence type="ECO:0000256" key="3">
    <source>
        <dbReference type="SAM" id="SignalP"/>
    </source>
</evidence>
<protein>
    <submittedName>
        <fullName evidence="6">Multidrug resistance protein MdtA</fullName>
    </submittedName>
</protein>
<dbReference type="NCBIfam" id="TIGR01730">
    <property type="entry name" value="RND_mfp"/>
    <property type="match status" value="1"/>
</dbReference>
<dbReference type="RefSeq" id="WP_173920774.1">
    <property type="nucleotide sequence ID" value="NZ_CADCXY010000004.1"/>
</dbReference>
<evidence type="ECO:0000259" key="5">
    <source>
        <dbReference type="Pfam" id="PF25917"/>
    </source>
</evidence>
<organism evidence="6 7">
    <name type="scientific">Pseudidiomarina piscicola</name>
    <dbReference type="NCBI Taxonomy" id="2614830"/>
    <lineage>
        <taxon>Bacteria</taxon>
        <taxon>Pseudomonadati</taxon>
        <taxon>Pseudomonadota</taxon>
        <taxon>Gammaproteobacteria</taxon>
        <taxon>Alteromonadales</taxon>
        <taxon>Idiomarinaceae</taxon>
        <taxon>Pseudidiomarina</taxon>
    </lineage>
</organism>
<dbReference type="Pfam" id="PF25876">
    <property type="entry name" value="HH_MFP_RND"/>
    <property type="match status" value="1"/>
</dbReference>
<keyword evidence="3" id="KW-0732">Signal</keyword>
<dbReference type="InterPro" id="IPR006143">
    <property type="entry name" value="RND_pump_MFP"/>
</dbReference>
<evidence type="ECO:0000313" key="7">
    <source>
        <dbReference type="Proteomes" id="UP000481517"/>
    </source>
</evidence>
<feature type="chain" id="PRO_5028874667" evidence="3">
    <location>
        <begin position="32"/>
        <end position="331"/>
    </location>
</feature>
<accession>A0A6S6WKT7</accession>
<name>A0A6S6WKT7_9GAMM</name>
<feature type="domain" description="Multidrug resistance protein MdtA-like barrel-sandwich hybrid" evidence="5">
    <location>
        <begin position="60"/>
        <end position="196"/>
    </location>
</feature>
<evidence type="ECO:0000313" key="6">
    <source>
        <dbReference type="EMBL" id="CAB0151407.1"/>
    </source>
</evidence>
<dbReference type="InterPro" id="IPR058624">
    <property type="entry name" value="MdtA-like_HH"/>
</dbReference>
<evidence type="ECO:0000256" key="2">
    <source>
        <dbReference type="SAM" id="Coils"/>
    </source>
</evidence>
<proteinExistence type="inferred from homology"/>
<dbReference type="GO" id="GO:1990281">
    <property type="term" value="C:efflux pump complex"/>
    <property type="evidence" value="ECO:0007669"/>
    <property type="project" value="TreeGrafter"/>
</dbReference>
<dbReference type="InterPro" id="IPR058625">
    <property type="entry name" value="MdtA-like_BSH"/>
</dbReference>
<dbReference type="PANTHER" id="PTHR30469:SF18">
    <property type="entry name" value="RESISTANCE-NODULATION-CELL DIVISION (RND) EFFLUX MEMBRANE FUSION PROTEIN-RELATED"/>
    <property type="match status" value="1"/>
</dbReference>
<dbReference type="Gene3D" id="2.40.30.170">
    <property type="match status" value="1"/>
</dbReference>
<dbReference type="PANTHER" id="PTHR30469">
    <property type="entry name" value="MULTIDRUG RESISTANCE PROTEIN MDTA"/>
    <property type="match status" value="1"/>
</dbReference>